<proteinExistence type="predicted"/>
<dbReference type="AlphaFoldDB" id="A0A931LVT2"/>
<organism evidence="1 2">
    <name type="scientific">Fimbriimonas ginsengisoli</name>
    <dbReference type="NCBI Taxonomy" id="1005039"/>
    <lineage>
        <taxon>Bacteria</taxon>
        <taxon>Bacillati</taxon>
        <taxon>Armatimonadota</taxon>
        <taxon>Fimbriimonadia</taxon>
        <taxon>Fimbriimonadales</taxon>
        <taxon>Fimbriimonadaceae</taxon>
        <taxon>Fimbriimonas</taxon>
    </lineage>
</organism>
<evidence type="ECO:0000313" key="1">
    <source>
        <dbReference type="EMBL" id="MBI1757113.1"/>
    </source>
</evidence>
<gene>
    <name evidence="1" type="ORF">HYR64_08420</name>
</gene>
<dbReference type="Proteomes" id="UP000727962">
    <property type="component" value="Unassembled WGS sequence"/>
</dbReference>
<sequence length="60" mass="6988">MALHALDGLERYDADAIFPLIDEKEVKALGLTREKLDRFLKTVVRPSMKDYSPRWKRRGA</sequence>
<accession>A0A931LVT2</accession>
<protein>
    <submittedName>
        <fullName evidence="1">Uncharacterized protein</fullName>
    </submittedName>
</protein>
<dbReference type="EMBL" id="JACOSL010000052">
    <property type="protein sequence ID" value="MBI1757113.1"/>
    <property type="molecule type" value="Genomic_DNA"/>
</dbReference>
<name>A0A931LVT2_FIMGI</name>
<reference evidence="1" key="1">
    <citation type="submission" date="2020-07" db="EMBL/GenBank/DDBJ databases">
        <title>Huge and variable diversity of episymbiotic CPR bacteria and DPANN archaea in groundwater ecosystems.</title>
        <authorList>
            <person name="He C.Y."/>
            <person name="Keren R."/>
            <person name="Whittaker M."/>
            <person name="Farag I.F."/>
            <person name="Doudna J."/>
            <person name="Cate J.H.D."/>
            <person name="Banfield J.F."/>
        </authorList>
    </citation>
    <scope>NUCLEOTIDE SEQUENCE</scope>
    <source>
        <strain evidence="1">NC_groundwater_17_Pr7_B-0.1um_64_12</strain>
    </source>
</reference>
<comment type="caution">
    <text evidence="1">The sequence shown here is derived from an EMBL/GenBank/DDBJ whole genome shotgun (WGS) entry which is preliminary data.</text>
</comment>
<evidence type="ECO:0000313" key="2">
    <source>
        <dbReference type="Proteomes" id="UP000727962"/>
    </source>
</evidence>